<protein>
    <submittedName>
        <fullName evidence="2">Uncharacterized protein</fullName>
    </submittedName>
</protein>
<accession>W1PDS0</accession>
<dbReference type="Gramene" id="ERN05185">
    <property type="protein sequence ID" value="ERN05185"/>
    <property type="gene ID" value="AMTR_s00053p00227690"/>
</dbReference>
<dbReference type="AlphaFoldDB" id="W1PDS0"/>
<dbReference type="EMBL" id="KI394012">
    <property type="protein sequence ID" value="ERN05185.1"/>
    <property type="molecule type" value="Genomic_DNA"/>
</dbReference>
<evidence type="ECO:0000256" key="1">
    <source>
        <dbReference type="SAM" id="MobiDB-lite"/>
    </source>
</evidence>
<dbReference type="HOGENOM" id="CLU_1901584_0_0_1"/>
<gene>
    <name evidence="2" type="ORF">AMTR_s00053p00227690</name>
</gene>
<organism evidence="2 3">
    <name type="scientific">Amborella trichopoda</name>
    <dbReference type="NCBI Taxonomy" id="13333"/>
    <lineage>
        <taxon>Eukaryota</taxon>
        <taxon>Viridiplantae</taxon>
        <taxon>Streptophyta</taxon>
        <taxon>Embryophyta</taxon>
        <taxon>Tracheophyta</taxon>
        <taxon>Spermatophyta</taxon>
        <taxon>Magnoliopsida</taxon>
        <taxon>Amborellales</taxon>
        <taxon>Amborellaceae</taxon>
        <taxon>Amborella</taxon>
    </lineage>
</organism>
<feature type="non-terminal residue" evidence="2">
    <location>
        <position position="1"/>
    </location>
</feature>
<keyword evidence="3" id="KW-1185">Reference proteome</keyword>
<dbReference type="Proteomes" id="UP000017836">
    <property type="component" value="Unassembled WGS sequence"/>
</dbReference>
<evidence type="ECO:0000313" key="2">
    <source>
        <dbReference type="EMBL" id="ERN05185.1"/>
    </source>
</evidence>
<proteinExistence type="predicted"/>
<sequence>RRRQREGSDAENTPEKARQVPTQGVVVDNLGVLEEIHYRTSSTKLNPKASKLGEDFGRLCKGSRDVWQGFLHHQVRPEGRPRHSACTSRGPYRLSNLRWGNGNQILTRGGEGRFFLPFPGGSIVTNRENHRSSR</sequence>
<evidence type="ECO:0000313" key="3">
    <source>
        <dbReference type="Proteomes" id="UP000017836"/>
    </source>
</evidence>
<feature type="region of interest" description="Disordered" evidence="1">
    <location>
        <begin position="1"/>
        <end position="20"/>
    </location>
</feature>
<name>W1PDS0_AMBTC</name>
<feature type="compositionally biased region" description="Basic and acidic residues" evidence="1">
    <location>
        <begin position="1"/>
        <end position="18"/>
    </location>
</feature>
<reference evidence="3" key="1">
    <citation type="journal article" date="2013" name="Science">
        <title>The Amborella genome and the evolution of flowering plants.</title>
        <authorList>
            <consortium name="Amborella Genome Project"/>
        </authorList>
    </citation>
    <scope>NUCLEOTIDE SEQUENCE [LARGE SCALE GENOMIC DNA]</scope>
</reference>